<gene>
    <name evidence="1" type="ORF">CHS0354_029059</name>
</gene>
<evidence type="ECO:0000313" key="1">
    <source>
        <dbReference type="EMBL" id="KAK3596880.1"/>
    </source>
</evidence>
<keyword evidence="2" id="KW-1185">Reference proteome</keyword>
<name>A0AAE0W1J2_9BIVA</name>
<proteinExistence type="predicted"/>
<sequence length="81" mass="9396">MIRIWLPNDDKDIHTTSRRFAKLIMDPAELDFVIKDTAAQVYWYHGEMQQNTMKQFLARSSAPAIAILFSCYRLLGAYIKG</sequence>
<reference evidence="1" key="1">
    <citation type="journal article" date="2021" name="Genome Biol. Evol.">
        <title>A High-Quality Reference Genome for a Parasitic Bivalve with Doubly Uniparental Inheritance (Bivalvia: Unionida).</title>
        <authorList>
            <person name="Smith C.H."/>
        </authorList>
    </citation>
    <scope>NUCLEOTIDE SEQUENCE</scope>
    <source>
        <strain evidence="1">CHS0354</strain>
    </source>
</reference>
<accession>A0AAE0W1J2</accession>
<organism evidence="1 2">
    <name type="scientific">Potamilus streckersoni</name>
    <dbReference type="NCBI Taxonomy" id="2493646"/>
    <lineage>
        <taxon>Eukaryota</taxon>
        <taxon>Metazoa</taxon>
        <taxon>Spiralia</taxon>
        <taxon>Lophotrochozoa</taxon>
        <taxon>Mollusca</taxon>
        <taxon>Bivalvia</taxon>
        <taxon>Autobranchia</taxon>
        <taxon>Heteroconchia</taxon>
        <taxon>Palaeoheterodonta</taxon>
        <taxon>Unionida</taxon>
        <taxon>Unionoidea</taxon>
        <taxon>Unionidae</taxon>
        <taxon>Ambleminae</taxon>
        <taxon>Lampsilini</taxon>
        <taxon>Potamilus</taxon>
    </lineage>
</organism>
<dbReference type="AlphaFoldDB" id="A0AAE0W1J2"/>
<comment type="caution">
    <text evidence="1">The sequence shown here is derived from an EMBL/GenBank/DDBJ whole genome shotgun (WGS) entry which is preliminary data.</text>
</comment>
<dbReference type="EMBL" id="JAEAOA010001746">
    <property type="protein sequence ID" value="KAK3596880.1"/>
    <property type="molecule type" value="Genomic_DNA"/>
</dbReference>
<protein>
    <submittedName>
        <fullName evidence="1">Uncharacterized protein</fullName>
    </submittedName>
</protein>
<reference evidence="1" key="3">
    <citation type="submission" date="2023-05" db="EMBL/GenBank/DDBJ databases">
        <authorList>
            <person name="Smith C.H."/>
        </authorList>
    </citation>
    <scope>NUCLEOTIDE SEQUENCE</scope>
    <source>
        <strain evidence="1">CHS0354</strain>
        <tissue evidence="1">Mantle</tissue>
    </source>
</reference>
<dbReference type="Proteomes" id="UP001195483">
    <property type="component" value="Unassembled WGS sequence"/>
</dbReference>
<evidence type="ECO:0000313" key="2">
    <source>
        <dbReference type="Proteomes" id="UP001195483"/>
    </source>
</evidence>
<reference evidence="1" key="2">
    <citation type="journal article" date="2021" name="Genome Biol. Evol.">
        <title>Developing a high-quality reference genome for a parasitic bivalve with doubly uniparental inheritance (Bivalvia: Unionida).</title>
        <authorList>
            <person name="Smith C.H."/>
        </authorList>
    </citation>
    <scope>NUCLEOTIDE SEQUENCE</scope>
    <source>
        <strain evidence="1">CHS0354</strain>
        <tissue evidence="1">Mantle</tissue>
    </source>
</reference>